<accession>A0A364L8W5</accession>
<feature type="region of interest" description="Disordered" evidence="2">
    <location>
        <begin position="1"/>
        <end position="84"/>
    </location>
</feature>
<dbReference type="RefSeq" id="XP_040736769.1">
    <property type="nucleotide sequence ID" value="XM_040881053.1"/>
</dbReference>
<sequence>MRQMPRSSYTSVSVKVSTAKSSTGRQTRSSTRKHNLDQLTESDGVEDVFRGAVSDSNPRQTSPADTEEDYPAMKGQKRARLSVAPKSKAAWKELEGRLKKSEKQRKELQSKLIVITKASVLNSRNGTKGVWDKAKIEAEFKTVKRDVENWVKKYGTTKTISTFSKGSKKDILSACTEEEYQNVFSKDDFGEIQQLPRGAQLLLEGFLYTQCTDVLINRPFLFVDAVLEEHYHPNKAISAFGHYESVFEDFTKSLGECEAFPDQAQRWIASVLQPLKRLIIPDPPDDVASHMRNEKLFNDAYRIYELGISQLASKFLHYSKPVKHLLKDIEKKEDKPRNDGLKKIYRKFRELAYHMWCQPSKVTYRHDLQPFNPDYMELHTVATRGRQGVNLEDFRDSKVLIRLCPLIRGCTIIPTNGIQTITYLRQSVWTVDCQTFSQWKASQSESSNEPSDAAAQDQEIKHTNDDMASPPDSNFETVPDGATQVQETKHADDSMVSLLDGDCDKVPELPEVAAEQTDLTGSSDTNDATKDNNLDAMEQD</sequence>
<gene>
    <name evidence="3" type="ORF">BHQ10_008267</name>
</gene>
<organism evidence="3 4">
    <name type="scientific">Talaromyces amestolkiae</name>
    <dbReference type="NCBI Taxonomy" id="1196081"/>
    <lineage>
        <taxon>Eukaryota</taxon>
        <taxon>Fungi</taxon>
        <taxon>Dikarya</taxon>
        <taxon>Ascomycota</taxon>
        <taxon>Pezizomycotina</taxon>
        <taxon>Eurotiomycetes</taxon>
        <taxon>Eurotiomycetidae</taxon>
        <taxon>Eurotiales</taxon>
        <taxon>Trichocomaceae</taxon>
        <taxon>Talaromyces</taxon>
        <taxon>Talaromyces sect. Talaromyces</taxon>
    </lineage>
</organism>
<dbReference type="EMBL" id="MIKG01000018">
    <property type="protein sequence ID" value="RAO72255.1"/>
    <property type="molecule type" value="Genomic_DNA"/>
</dbReference>
<dbReference type="STRING" id="1196081.A0A364L8W5"/>
<dbReference type="GeneID" id="63797481"/>
<dbReference type="Proteomes" id="UP000249363">
    <property type="component" value="Unassembled WGS sequence"/>
</dbReference>
<evidence type="ECO:0000256" key="2">
    <source>
        <dbReference type="SAM" id="MobiDB-lite"/>
    </source>
</evidence>
<feature type="compositionally biased region" description="Low complexity" evidence="2">
    <location>
        <begin position="7"/>
        <end position="29"/>
    </location>
</feature>
<name>A0A364L8W5_TALAM</name>
<keyword evidence="4" id="KW-1185">Reference proteome</keyword>
<feature type="compositionally biased region" description="Polar residues" evidence="2">
    <location>
        <begin position="54"/>
        <end position="64"/>
    </location>
</feature>
<feature type="region of interest" description="Disordered" evidence="2">
    <location>
        <begin position="442"/>
        <end position="540"/>
    </location>
</feature>
<dbReference type="AlphaFoldDB" id="A0A364L8W5"/>
<evidence type="ECO:0000256" key="1">
    <source>
        <dbReference type="SAM" id="Coils"/>
    </source>
</evidence>
<feature type="compositionally biased region" description="Polar residues" evidence="2">
    <location>
        <begin position="517"/>
        <end position="526"/>
    </location>
</feature>
<proteinExistence type="predicted"/>
<reference evidence="3 4" key="1">
    <citation type="journal article" date="2017" name="Biotechnol. Biofuels">
        <title>Differential beta-glucosidase expression as a function of carbon source availability in Talaromyces amestolkiae: a genomic and proteomic approach.</title>
        <authorList>
            <person name="de Eugenio L.I."/>
            <person name="Mendez-Liter J.A."/>
            <person name="Nieto-Dominguez M."/>
            <person name="Alonso L."/>
            <person name="Gil-Munoz J."/>
            <person name="Barriuso J."/>
            <person name="Prieto A."/>
            <person name="Martinez M.J."/>
        </authorList>
    </citation>
    <scope>NUCLEOTIDE SEQUENCE [LARGE SCALE GENOMIC DNA]</scope>
    <source>
        <strain evidence="3 4">CIB</strain>
    </source>
</reference>
<evidence type="ECO:0000313" key="4">
    <source>
        <dbReference type="Proteomes" id="UP000249363"/>
    </source>
</evidence>
<keyword evidence="1" id="KW-0175">Coiled coil</keyword>
<dbReference type="OrthoDB" id="4227545at2759"/>
<protein>
    <submittedName>
        <fullName evidence="3">Uncharacterized protein</fullName>
    </submittedName>
</protein>
<comment type="caution">
    <text evidence="3">The sequence shown here is derived from an EMBL/GenBank/DDBJ whole genome shotgun (WGS) entry which is preliminary data.</text>
</comment>
<evidence type="ECO:0000313" key="3">
    <source>
        <dbReference type="EMBL" id="RAO72255.1"/>
    </source>
</evidence>
<feature type="coiled-coil region" evidence="1">
    <location>
        <begin position="91"/>
        <end position="118"/>
    </location>
</feature>